<dbReference type="RefSeq" id="WP_285761202.1">
    <property type="nucleotide sequence ID" value="NZ_BSQG01000008.1"/>
</dbReference>
<evidence type="ECO:0000313" key="3">
    <source>
        <dbReference type="EMBL" id="GLU49663.1"/>
    </source>
</evidence>
<keyword evidence="1" id="KW-0472">Membrane</keyword>
<keyword evidence="1" id="KW-0812">Transmembrane</keyword>
<organism evidence="3 4">
    <name type="scientific">Nocardiopsis ansamitocini</name>
    <dbReference type="NCBI Taxonomy" id="1670832"/>
    <lineage>
        <taxon>Bacteria</taxon>
        <taxon>Bacillati</taxon>
        <taxon>Actinomycetota</taxon>
        <taxon>Actinomycetes</taxon>
        <taxon>Streptosporangiales</taxon>
        <taxon>Nocardiopsidaceae</taxon>
        <taxon>Nocardiopsis</taxon>
    </lineage>
</organism>
<feature type="domain" description="Protein-glutamine gamma-glutamyltransferase-like C-terminal" evidence="2">
    <location>
        <begin position="122"/>
        <end position="189"/>
    </location>
</feature>
<keyword evidence="1" id="KW-1133">Transmembrane helix</keyword>
<name>A0A9W6P9W4_9ACTN</name>
<evidence type="ECO:0000259" key="2">
    <source>
        <dbReference type="Pfam" id="PF13559"/>
    </source>
</evidence>
<dbReference type="Pfam" id="PF13559">
    <property type="entry name" value="DUF4129"/>
    <property type="match status" value="1"/>
</dbReference>
<reference evidence="3" key="1">
    <citation type="submission" date="2023-02" db="EMBL/GenBank/DDBJ databases">
        <title>Nocardiopsis ansamitocini NBRC 112285.</title>
        <authorList>
            <person name="Ichikawa N."/>
            <person name="Sato H."/>
            <person name="Tonouchi N."/>
        </authorList>
    </citation>
    <scope>NUCLEOTIDE SEQUENCE</scope>
    <source>
        <strain evidence="3">NBRC 112285</strain>
    </source>
</reference>
<dbReference type="EMBL" id="BSQG01000008">
    <property type="protein sequence ID" value="GLU49663.1"/>
    <property type="molecule type" value="Genomic_DNA"/>
</dbReference>
<gene>
    <name evidence="3" type="ORF">Nans01_40140</name>
</gene>
<dbReference type="Proteomes" id="UP001165092">
    <property type="component" value="Unassembled WGS sequence"/>
</dbReference>
<feature type="transmembrane region" description="Helical" evidence="1">
    <location>
        <begin position="55"/>
        <end position="78"/>
    </location>
</feature>
<dbReference type="InterPro" id="IPR025403">
    <property type="entry name" value="TgpA-like_C"/>
</dbReference>
<evidence type="ECO:0000313" key="4">
    <source>
        <dbReference type="Proteomes" id="UP001165092"/>
    </source>
</evidence>
<keyword evidence="4" id="KW-1185">Reference proteome</keyword>
<proteinExistence type="predicted"/>
<evidence type="ECO:0000256" key="1">
    <source>
        <dbReference type="SAM" id="Phobius"/>
    </source>
</evidence>
<protein>
    <submittedName>
        <fullName evidence="3">Membrane protein</fullName>
    </submittedName>
</protein>
<comment type="caution">
    <text evidence="3">The sequence shown here is derived from an EMBL/GenBank/DDBJ whole genome shotgun (WGS) entry which is preliminary data.</text>
</comment>
<dbReference type="AlphaFoldDB" id="A0A9W6P9W4"/>
<accession>A0A9W6P9W4</accession>
<sequence>MSDPVGRGEAARAAQEELAKSIYREQEPSLIDRLYSWAMGWLDSLLNQVAGSVAGGWWVVGPLLLLLAVLLVVLVVYLRPARRAKRAAVVDGGTVLTASGHRDRAERHAVAQEYADAIRERLRAITRDLEERALITPRPGRTATELAAETSGPLPELRADLDRAAVVFNDVWYGERAATAEGYQALVAVDDAVRAARPVKDAEPTR</sequence>